<organism evidence="1 2">
    <name type="scientific">Gemmata obscuriglobus</name>
    <dbReference type="NCBI Taxonomy" id="114"/>
    <lineage>
        <taxon>Bacteria</taxon>
        <taxon>Pseudomonadati</taxon>
        <taxon>Planctomycetota</taxon>
        <taxon>Planctomycetia</taxon>
        <taxon>Gemmatales</taxon>
        <taxon>Gemmataceae</taxon>
        <taxon>Gemmata</taxon>
    </lineage>
</organism>
<dbReference type="RefSeq" id="WP_010049355.1">
    <property type="nucleotide sequence ID" value="NZ_CP025958.1"/>
</dbReference>
<name>A0A2Z3GYD5_9BACT</name>
<evidence type="ECO:0000313" key="2">
    <source>
        <dbReference type="Proteomes" id="UP000245802"/>
    </source>
</evidence>
<protein>
    <submittedName>
        <fullName evidence="1">Uncharacterized protein</fullName>
    </submittedName>
</protein>
<dbReference type="AlphaFoldDB" id="A0A2Z3GYD5"/>
<dbReference type="Proteomes" id="UP000245802">
    <property type="component" value="Chromosome"/>
</dbReference>
<proteinExistence type="predicted"/>
<evidence type="ECO:0000313" key="1">
    <source>
        <dbReference type="EMBL" id="AWM35865.1"/>
    </source>
</evidence>
<dbReference type="KEGG" id="gog:C1280_01740"/>
<keyword evidence="2" id="KW-1185">Reference proteome</keyword>
<reference evidence="1 2" key="1">
    <citation type="submission" date="2018-01" db="EMBL/GenBank/DDBJ databases">
        <title>G. obscuriglobus.</title>
        <authorList>
            <person name="Franke J."/>
            <person name="Blomberg W."/>
            <person name="Selmecki A."/>
        </authorList>
    </citation>
    <scope>NUCLEOTIDE SEQUENCE [LARGE SCALE GENOMIC DNA]</scope>
    <source>
        <strain evidence="1 2">DSM 5831</strain>
    </source>
</reference>
<dbReference type="EMBL" id="CP025958">
    <property type="protein sequence ID" value="AWM35865.1"/>
    <property type="molecule type" value="Genomic_DNA"/>
</dbReference>
<gene>
    <name evidence="1" type="ORF">C1280_01740</name>
</gene>
<sequence length="81" mass="8577">MSLNDLIAALGLVLPTINCNQPRAAVLRDVRAGLDAALPNWRAVAAADGRMQHFRATVQAPHGGPVHVGLILWSRTETGDA</sequence>
<accession>A0A2Z3GYD5</accession>